<protein>
    <submittedName>
        <fullName evidence="1">Uncharacterized protein</fullName>
    </submittedName>
</protein>
<accession>A0A1E5W813</accession>
<dbReference type="Proteomes" id="UP000095767">
    <property type="component" value="Unassembled WGS sequence"/>
</dbReference>
<gene>
    <name evidence="1" type="ORF">BAE44_0005577</name>
</gene>
<organism evidence="1 2">
    <name type="scientific">Dichanthelium oligosanthes</name>
    <dbReference type="NCBI Taxonomy" id="888268"/>
    <lineage>
        <taxon>Eukaryota</taxon>
        <taxon>Viridiplantae</taxon>
        <taxon>Streptophyta</taxon>
        <taxon>Embryophyta</taxon>
        <taxon>Tracheophyta</taxon>
        <taxon>Spermatophyta</taxon>
        <taxon>Magnoliopsida</taxon>
        <taxon>Liliopsida</taxon>
        <taxon>Poales</taxon>
        <taxon>Poaceae</taxon>
        <taxon>PACMAD clade</taxon>
        <taxon>Panicoideae</taxon>
        <taxon>Panicodae</taxon>
        <taxon>Paniceae</taxon>
        <taxon>Dichantheliinae</taxon>
        <taxon>Dichanthelium</taxon>
    </lineage>
</organism>
<evidence type="ECO:0000313" key="1">
    <source>
        <dbReference type="EMBL" id="OEL33400.1"/>
    </source>
</evidence>
<keyword evidence="2" id="KW-1185">Reference proteome</keyword>
<evidence type="ECO:0000313" key="2">
    <source>
        <dbReference type="Proteomes" id="UP000095767"/>
    </source>
</evidence>
<reference evidence="1 2" key="1">
    <citation type="submission" date="2016-09" db="EMBL/GenBank/DDBJ databases">
        <title>The draft genome of Dichanthelium oligosanthes: A C3 panicoid grass species.</title>
        <authorList>
            <person name="Studer A.J."/>
            <person name="Schnable J.C."/>
            <person name="Brutnell T.P."/>
        </authorList>
    </citation>
    <scope>NUCLEOTIDE SEQUENCE [LARGE SCALE GENOMIC DNA]</scope>
    <source>
        <strain evidence="2">cv. Kellogg 1175</strain>
        <tissue evidence="1">Leaf</tissue>
    </source>
</reference>
<comment type="caution">
    <text evidence="1">The sequence shown here is derived from an EMBL/GenBank/DDBJ whole genome shotgun (WGS) entry which is preliminary data.</text>
</comment>
<proteinExistence type="predicted"/>
<sequence>MFTTTEHPGVCRQHPFSSCILLSEAGLITLFCQHA</sequence>
<dbReference type="EMBL" id="LWDX02018856">
    <property type="protein sequence ID" value="OEL33400.1"/>
    <property type="molecule type" value="Genomic_DNA"/>
</dbReference>
<name>A0A1E5W813_9POAL</name>
<dbReference type="AlphaFoldDB" id="A0A1E5W813"/>